<name>A0AAV4HMQ6_9GAST</name>
<accession>A0AAV4HMQ6</accession>
<reference evidence="1 2" key="1">
    <citation type="journal article" date="2021" name="Elife">
        <title>Chloroplast acquisition without the gene transfer in kleptoplastic sea slugs, Plakobranchus ocellatus.</title>
        <authorList>
            <person name="Maeda T."/>
            <person name="Takahashi S."/>
            <person name="Yoshida T."/>
            <person name="Shimamura S."/>
            <person name="Takaki Y."/>
            <person name="Nagai Y."/>
            <person name="Toyoda A."/>
            <person name="Suzuki Y."/>
            <person name="Arimoto A."/>
            <person name="Ishii H."/>
            <person name="Satoh N."/>
            <person name="Nishiyama T."/>
            <person name="Hasebe M."/>
            <person name="Maruyama T."/>
            <person name="Minagawa J."/>
            <person name="Obokata J."/>
            <person name="Shigenobu S."/>
        </authorList>
    </citation>
    <scope>NUCLEOTIDE SEQUENCE [LARGE SCALE GENOMIC DNA]</scope>
</reference>
<dbReference type="Proteomes" id="UP000762676">
    <property type="component" value="Unassembled WGS sequence"/>
</dbReference>
<dbReference type="EMBL" id="BMAT01009125">
    <property type="protein sequence ID" value="GFR99178.1"/>
    <property type="molecule type" value="Genomic_DNA"/>
</dbReference>
<gene>
    <name evidence="1" type="ORF">ElyMa_004521400</name>
</gene>
<organism evidence="1 2">
    <name type="scientific">Elysia marginata</name>
    <dbReference type="NCBI Taxonomy" id="1093978"/>
    <lineage>
        <taxon>Eukaryota</taxon>
        <taxon>Metazoa</taxon>
        <taxon>Spiralia</taxon>
        <taxon>Lophotrochozoa</taxon>
        <taxon>Mollusca</taxon>
        <taxon>Gastropoda</taxon>
        <taxon>Heterobranchia</taxon>
        <taxon>Euthyneura</taxon>
        <taxon>Panpulmonata</taxon>
        <taxon>Sacoglossa</taxon>
        <taxon>Placobranchoidea</taxon>
        <taxon>Plakobranchidae</taxon>
        <taxon>Elysia</taxon>
    </lineage>
</organism>
<evidence type="ECO:0000313" key="1">
    <source>
        <dbReference type="EMBL" id="GFR99178.1"/>
    </source>
</evidence>
<sequence>MILTFQLACRKIDGVCFLVLVRWFAACLSVLPLAPGSQSSWQATASRRLASWGLPSLRRAVAEAIPPSRQPVTSEIMSTSAASLVVL</sequence>
<evidence type="ECO:0000313" key="2">
    <source>
        <dbReference type="Proteomes" id="UP000762676"/>
    </source>
</evidence>
<dbReference type="AlphaFoldDB" id="A0AAV4HMQ6"/>
<proteinExistence type="predicted"/>
<evidence type="ECO:0008006" key="3">
    <source>
        <dbReference type="Google" id="ProtNLM"/>
    </source>
</evidence>
<comment type="caution">
    <text evidence="1">The sequence shown here is derived from an EMBL/GenBank/DDBJ whole genome shotgun (WGS) entry which is preliminary data.</text>
</comment>
<protein>
    <recommendedName>
        <fullName evidence="3">Secreted protein</fullName>
    </recommendedName>
</protein>
<keyword evidence="2" id="KW-1185">Reference proteome</keyword>